<gene>
    <name evidence="2" type="ORF">ICL16_36940</name>
</gene>
<reference evidence="2" key="1">
    <citation type="submission" date="2020-09" db="EMBL/GenBank/DDBJ databases">
        <title>Iningainema tapete sp. nov. (Scytonemataceae, Cyanobacteria) from greenhouses in central Florida (USA) produces two types of nodularin with biosynthetic potential for microcystin-LR and anabaenopeptins.</title>
        <authorList>
            <person name="Berthold D.E."/>
            <person name="Lefler F.W."/>
            <person name="Huang I.-S."/>
            <person name="Abdulla H."/>
            <person name="Zimba P.V."/>
            <person name="Laughinghouse H.D. IV."/>
        </authorList>
    </citation>
    <scope>NUCLEOTIDE SEQUENCE</scope>
    <source>
        <strain evidence="2">BLCCT55</strain>
    </source>
</reference>
<dbReference type="Pfam" id="PF00583">
    <property type="entry name" value="Acetyltransf_1"/>
    <property type="match status" value="1"/>
</dbReference>
<dbReference type="Gene3D" id="3.40.630.30">
    <property type="match status" value="1"/>
</dbReference>
<dbReference type="Proteomes" id="UP000629098">
    <property type="component" value="Unassembled WGS sequence"/>
</dbReference>
<dbReference type="SUPFAM" id="SSF55729">
    <property type="entry name" value="Acyl-CoA N-acyltransferases (Nat)"/>
    <property type="match status" value="2"/>
</dbReference>
<dbReference type="InterPro" id="IPR000182">
    <property type="entry name" value="GNAT_dom"/>
</dbReference>
<dbReference type="GO" id="GO:0016747">
    <property type="term" value="F:acyltransferase activity, transferring groups other than amino-acyl groups"/>
    <property type="evidence" value="ECO:0007669"/>
    <property type="project" value="InterPro"/>
</dbReference>
<comment type="caution">
    <text evidence="2">The sequence shown here is derived from an EMBL/GenBank/DDBJ whole genome shotgun (WGS) entry which is preliminary data.</text>
</comment>
<dbReference type="AlphaFoldDB" id="A0A8J6XW83"/>
<dbReference type="InterPro" id="IPR016181">
    <property type="entry name" value="Acyl_CoA_acyltransferase"/>
</dbReference>
<dbReference type="EMBL" id="JACXAE010000110">
    <property type="protein sequence ID" value="MBD2777487.1"/>
    <property type="molecule type" value="Genomic_DNA"/>
</dbReference>
<evidence type="ECO:0000313" key="2">
    <source>
        <dbReference type="EMBL" id="MBD2777487.1"/>
    </source>
</evidence>
<name>A0A8J6XW83_9CYAN</name>
<evidence type="ECO:0000259" key="1">
    <source>
        <dbReference type="PROSITE" id="PS51186"/>
    </source>
</evidence>
<accession>A0A8J6XW83</accession>
<dbReference type="RefSeq" id="WP_190836551.1">
    <property type="nucleotide sequence ID" value="NZ_CAWPPI010000110.1"/>
</dbReference>
<keyword evidence="3" id="KW-1185">Reference proteome</keyword>
<dbReference type="CDD" id="cd04301">
    <property type="entry name" value="NAT_SF"/>
    <property type="match status" value="1"/>
</dbReference>
<evidence type="ECO:0000313" key="3">
    <source>
        <dbReference type="Proteomes" id="UP000629098"/>
    </source>
</evidence>
<organism evidence="2 3">
    <name type="scientific">Iningainema tapete BLCC-T55</name>
    <dbReference type="NCBI Taxonomy" id="2748662"/>
    <lineage>
        <taxon>Bacteria</taxon>
        <taxon>Bacillati</taxon>
        <taxon>Cyanobacteriota</taxon>
        <taxon>Cyanophyceae</taxon>
        <taxon>Nostocales</taxon>
        <taxon>Scytonemataceae</taxon>
        <taxon>Iningainema tapete</taxon>
    </lineage>
</organism>
<sequence length="317" mass="36623">MLIRPIQREELKVFAAFSNQPERNERFLTYLTSMWDEGYIRPEWCFVAEQAGAFIGRIVYWTLPSLDNFFEVDVLEVPWNANYLEVGTKLLLDSLAQMPLPPEAIIQYTLDTPYPMSTSGISTYTEQRIEVMEKFGFSLLRETHRFEWQETQTQIALSQRLVFRTLEDVGEDVFINTLMRVSENSLDRILQQETEKLGLERYAVEKFKTLKAFKYKPTWWQLAYTQDGSVVGLIMTAENDGGPIIGYIGVIPEYRGQGYVNDLLAQGTLSLKADGALRVRADTDINNTPMILAFQRAGYKQFALRREYRLVQICVNS</sequence>
<proteinExistence type="predicted"/>
<dbReference type="PROSITE" id="PS51186">
    <property type="entry name" value="GNAT"/>
    <property type="match status" value="1"/>
</dbReference>
<feature type="domain" description="N-acetyltransferase" evidence="1">
    <location>
        <begin position="176"/>
        <end position="317"/>
    </location>
</feature>
<protein>
    <submittedName>
        <fullName evidence="2">GNAT family N-acetyltransferase</fullName>
    </submittedName>
</protein>